<reference evidence="1" key="1">
    <citation type="submission" date="2024-07" db="EMBL/GenBank/DDBJ databases">
        <title>Complete genome sequences of cellulolytic bacteria, Kitasatospora sp. CMC57 and Streptomyces sp. CMC78, isolated from Japanese agricultural soil.</title>
        <authorList>
            <person name="Hashimoto T."/>
            <person name="Ito M."/>
            <person name="Iwamoto M."/>
            <person name="Fukahori D."/>
            <person name="Shoda T."/>
            <person name="Sakoda M."/>
            <person name="Morohoshi T."/>
            <person name="Mitsuboshi M."/>
            <person name="Nishizawa T."/>
        </authorList>
    </citation>
    <scope>NUCLEOTIDE SEQUENCE</scope>
    <source>
        <strain evidence="1">CMC78</strain>
    </source>
</reference>
<gene>
    <name evidence="1" type="ORF">SCMC78_30010</name>
</gene>
<dbReference type="EMBL" id="AP035884">
    <property type="protein sequence ID" value="BFP53194.1"/>
    <property type="molecule type" value="Genomic_DNA"/>
</dbReference>
<protein>
    <submittedName>
        <fullName evidence="1">Uncharacterized protein</fullName>
    </submittedName>
</protein>
<name>A0AB33KC82_9ACTN</name>
<accession>A0AB33KC82</accession>
<evidence type="ECO:0000313" key="1">
    <source>
        <dbReference type="EMBL" id="BFP53194.1"/>
    </source>
</evidence>
<proteinExistence type="predicted"/>
<organism evidence="1">
    <name type="scientific">Streptomyces sp. CMC78</name>
    <dbReference type="NCBI Taxonomy" id="3231512"/>
    <lineage>
        <taxon>Bacteria</taxon>
        <taxon>Bacillati</taxon>
        <taxon>Actinomycetota</taxon>
        <taxon>Actinomycetes</taxon>
        <taxon>Kitasatosporales</taxon>
        <taxon>Streptomycetaceae</taxon>
        <taxon>Streptomyces</taxon>
    </lineage>
</organism>
<dbReference type="KEGG" id="stcm:SCMC78_30010"/>
<sequence length="361" mass="38365">MKNKKAIAAVASGTGLSVLAGLFLWWDTNVFAATELCAGKLTGEQAESLLDTRGRISDVTEGISDDVSFRCTVSRTSRITGAEELEMVMNTAVYTPDFPFSTYTWDNSSSRSFLSGEVTGAVSGSRGWVMLPEKCRYDVRGVLDRGVKLAPVPDDVQVVQVELKKGTVDPQELTSVLVDAAQKVAAAAGCSNDAPLQVPKVQPPTSPEAITADSICGTPGFHLPGSAVAKGDAKLEVQRTSGAPSDSWACDLYRSGGQDEPQLSFGSSFDPNIVNERLKTSVGFEDLPDGTGVVDGNSRAILRCGGKDLYLGVHWDHRYLRPLYRSDPLDSAPRDVFQAFLDAAGKQHGCPSVKLPSGSSG</sequence>
<dbReference type="AlphaFoldDB" id="A0AB33KC82"/>